<protein>
    <submittedName>
        <fullName evidence="2">Uncharacterized protein</fullName>
    </submittedName>
</protein>
<name>A0A820PD77_9BILA</name>
<dbReference type="Proteomes" id="UP000663874">
    <property type="component" value="Unassembled WGS sequence"/>
</dbReference>
<dbReference type="AlphaFoldDB" id="A0A820PD77"/>
<feature type="compositionally biased region" description="Acidic residues" evidence="1">
    <location>
        <begin position="12"/>
        <end position="38"/>
    </location>
</feature>
<feature type="non-terminal residue" evidence="2">
    <location>
        <position position="1"/>
    </location>
</feature>
<evidence type="ECO:0000313" key="2">
    <source>
        <dbReference type="EMBL" id="CAF4401783.1"/>
    </source>
</evidence>
<evidence type="ECO:0000313" key="3">
    <source>
        <dbReference type="Proteomes" id="UP000663874"/>
    </source>
</evidence>
<dbReference type="EMBL" id="CAJOBE010066163">
    <property type="protein sequence ID" value="CAF4401783.1"/>
    <property type="molecule type" value="Genomic_DNA"/>
</dbReference>
<feature type="region of interest" description="Disordered" evidence="1">
    <location>
        <begin position="1"/>
        <end position="42"/>
    </location>
</feature>
<evidence type="ECO:0000256" key="1">
    <source>
        <dbReference type="SAM" id="MobiDB-lite"/>
    </source>
</evidence>
<comment type="caution">
    <text evidence="2">The sequence shown here is derived from an EMBL/GenBank/DDBJ whole genome shotgun (WGS) entry which is preliminary data.</text>
</comment>
<sequence length="64" mass="7383">EEIDEAYGVNVEFEDSGNEDEGDDNEVREDEEGDLSEGEEAKMDYTIQEKTFNKTVNNYPLHIH</sequence>
<accession>A0A820PD77</accession>
<reference evidence="2" key="1">
    <citation type="submission" date="2021-02" db="EMBL/GenBank/DDBJ databases">
        <authorList>
            <person name="Nowell W R."/>
        </authorList>
    </citation>
    <scope>NUCLEOTIDE SEQUENCE</scope>
</reference>
<organism evidence="2 3">
    <name type="scientific">Rotaria sordida</name>
    <dbReference type="NCBI Taxonomy" id="392033"/>
    <lineage>
        <taxon>Eukaryota</taxon>
        <taxon>Metazoa</taxon>
        <taxon>Spiralia</taxon>
        <taxon>Gnathifera</taxon>
        <taxon>Rotifera</taxon>
        <taxon>Eurotatoria</taxon>
        <taxon>Bdelloidea</taxon>
        <taxon>Philodinida</taxon>
        <taxon>Philodinidae</taxon>
        <taxon>Rotaria</taxon>
    </lineage>
</organism>
<gene>
    <name evidence="2" type="ORF">FNK824_LOCUS43976</name>
</gene>
<proteinExistence type="predicted"/>